<comment type="caution">
    <text evidence="4">The sequence shown here is derived from an EMBL/GenBank/DDBJ whole genome shotgun (WGS) entry which is preliminary data.</text>
</comment>
<dbReference type="InterPro" id="IPR006015">
    <property type="entry name" value="Universal_stress_UspA"/>
</dbReference>
<protein>
    <submittedName>
        <fullName evidence="4">Universal stress protein</fullName>
    </submittedName>
</protein>
<name>A0ABQ1FC51_9SPHN</name>
<feature type="coiled-coil region" evidence="2">
    <location>
        <begin position="43"/>
        <end position="70"/>
    </location>
</feature>
<evidence type="ECO:0000256" key="1">
    <source>
        <dbReference type="ARBA" id="ARBA00008791"/>
    </source>
</evidence>
<dbReference type="PANTHER" id="PTHR46268">
    <property type="entry name" value="STRESS RESPONSE PROTEIN NHAX"/>
    <property type="match status" value="1"/>
</dbReference>
<evidence type="ECO:0000259" key="3">
    <source>
        <dbReference type="Pfam" id="PF00582"/>
    </source>
</evidence>
<reference evidence="5" key="1">
    <citation type="journal article" date="2019" name="Int. J. Syst. Evol. Microbiol.">
        <title>The Global Catalogue of Microorganisms (GCM) 10K type strain sequencing project: providing services to taxonomists for standard genome sequencing and annotation.</title>
        <authorList>
            <consortium name="The Broad Institute Genomics Platform"/>
            <consortium name="The Broad Institute Genome Sequencing Center for Infectious Disease"/>
            <person name="Wu L."/>
            <person name="Ma J."/>
        </authorList>
    </citation>
    <scope>NUCLEOTIDE SEQUENCE [LARGE SCALE GENOMIC DNA]</scope>
    <source>
        <strain evidence="5">CGMCC 1.15297</strain>
    </source>
</reference>
<dbReference type="Gene3D" id="3.40.50.12370">
    <property type="match status" value="1"/>
</dbReference>
<keyword evidence="2" id="KW-0175">Coiled coil</keyword>
<dbReference type="SUPFAM" id="SSF52402">
    <property type="entry name" value="Adenine nucleotide alpha hydrolases-like"/>
    <property type="match status" value="2"/>
</dbReference>
<dbReference type="EMBL" id="BMID01000001">
    <property type="protein sequence ID" value="GGA04853.1"/>
    <property type="molecule type" value="Genomic_DNA"/>
</dbReference>
<accession>A0ABQ1FC51</accession>
<keyword evidence="5" id="KW-1185">Reference proteome</keyword>
<dbReference type="InterPro" id="IPR006016">
    <property type="entry name" value="UspA"/>
</dbReference>
<comment type="similarity">
    <text evidence="1">Belongs to the universal stress protein A family.</text>
</comment>
<gene>
    <name evidence="4" type="ORF">GCM10010923_12950</name>
</gene>
<dbReference type="Pfam" id="PF00582">
    <property type="entry name" value="Usp"/>
    <property type="match status" value="2"/>
</dbReference>
<dbReference type="PANTHER" id="PTHR46268:SF6">
    <property type="entry name" value="UNIVERSAL STRESS PROTEIN UP12"/>
    <property type="match status" value="1"/>
</dbReference>
<sequence length="268" mass="29616">MTAGPIVVATDFSARSDRAVDRAILLAEQLSRPLKVIHATELSENSQADRKRLERQLRELVRDADCEVELLCPSGTVPEAIIGAVRDSGASLLVMGVARYNSVGDYFLGTAVDHVLRYSEIPTLVVKRRASGPYRRVLVGTDFSEASRQVLDQAQALLPEADFHAVHAYHVPFDGWQKAEYIRDELREHVDSEMAKFTRDHDHLEGETVEGETGRVIARALERHDCQLIAIGSHGHSGFRQALLGSTTSDLLRELDADVLVFPPAKDA</sequence>
<evidence type="ECO:0000313" key="5">
    <source>
        <dbReference type="Proteomes" id="UP000603317"/>
    </source>
</evidence>
<feature type="domain" description="UspA" evidence="3">
    <location>
        <begin position="134"/>
        <end position="263"/>
    </location>
</feature>
<evidence type="ECO:0000256" key="2">
    <source>
        <dbReference type="SAM" id="Coils"/>
    </source>
</evidence>
<dbReference type="Proteomes" id="UP000603317">
    <property type="component" value="Unassembled WGS sequence"/>
</dbReference>
<feature type="domain" description="UspA" evidence="3">
    <location>
        <begin position="5"/>
        <end position="127"/>
    </location>
</feature>
<evidence type="ECO:0000313" key="4">
    <source>
        <dbReference type="EMBL" id="GGA04853.1"/>
    </source>
</evidence>
<dbReference type="RefSeq" id="WP_188641925.1">
    <property type="nucleotide sequence ID" value="NZ_BMID01000001.1"/>
</dbReference>
<proteinExistence type="inferred from homology"/>
<dbReference type="PRINTS" id="PR01438">
    <property type="entry name" value="UNVRSLSTRESS"/>
</dbReference>
<organism evidence="4 5">
    <name type="scientific">Blastomonas marina</name>
    <dbReference type="NCBI Taxonomy" id="1867408"/>
    <lineage>
        <taxon>Bacteria</taxon>
        <taxon>Pseudomonadati</taxon>
        <taxon>Pseudomonadota</taxon>
        <taxon>Alphaproteobacteria</taxon>
        <taxon>Sphingomonadales</taxon>
        <taxon>Sphingomonadaceae</taxon>
        <taxon>Blastomonas</taxon>
    </lineage>
</organism>
<dbReference type="CDD" id="cd00293">
    <property type="entry name" value="USP-like"/>
    <property type="match status" value="2"/>
</dbReference>